<proteinExistence type="predicted"/>
<dbReference type="InterPro" id="IPR016181">
    <property type="entry name" value="Acyl_CoA_acyltransferase"/>
</dbReference>
<accession>A0AB39VXH6</accession>
<dbReference type="RefSeq" id="WP_369790533.1">
    <property type="nucleotide sequence ID" value="NZ_CP165628.1"/>
</dbReference>
<evidence type="ECO:0000313" key="2">
    <source>
        <dbReference type="EMBL" id="XDU74352.1"/>
    </source>
</evidence>
<protein>
    <submittedName>
        <fullName evidence="2">GNAT family N-acetyltransferase</fullName>
        <ecNumber evidence="2">2.3.-.-</ecNumber>
    </submittedName>
</protein>
<name>A0AB39VXH6_9GAMM</name>
<feature type="domain" description="N-acetyltransferase" evidence="1">
    <location>
        <begin position="10"/>
        <end position="144"/>
    </location>
</feature>
<evidence type="ECO:0000259" key="1">
    <source>
        <dbReference type="Pfam" id="PF13302"/>
    </source>
</evidence>
<dbReference type="AlphaFoldDB" id="A0AB39VXH6"/>
<dbReference type="Pfam" id="PF13302">
    <property type="entry name" value="Acetyltransf_3"/>
    <property type="match status" value="1"/>
</dbReference>
<reference evidence="2" key="1">
    <citation type="submission" date="2024-07" db="EMBL/GenBank/DDBJ databases">
        <authorList>
            <person name="Biller S.J."/>
        </authorList>
    </citation>
    <scope>NUCLEOTIDE SEQUENCE</scope>
    <source>
        <strain evidence="2">WC2420</strain>
    </source>
</reference>
<dbReference type="GO" id="GO:0016747">
    <property type="term" value="F:acyltransferase activity, transferring groups other than amino-acyl groups"/>
    <property type="evidence" value="ECO:0007669"/>
    <property type="project" value="InterPro"/>
</dbReference>
<dbReference type="InterPro" id="IPR000182">
    <property type="entry name" value="GNAT_dom"/>
</dbReference>
<keyword evidence="2" id="KW-0808">Transferase</keyword>
<dbReference type="Gene3D" id="3.40.630.30">
    <property type="match status" value="1"/>
</dbReference>
<dbReference type="SUPFAM" id="SSF55729">
    <property type="entry name" value="Acyl-CoA N-acyltransferases (Nat)"/>
    <property type="match status" value="1"/>
</dbReference>
<organism evidence="2">
    <name type="scientific">Rouxiella sp. WC2420</name>
    <dbReference type="NCBI Taxonomy" id="3234145"/>
    <lineage>
        <taxon>Bacteria</taxon>
        <taxon>Pseudomonadati</taxon>
        <taxon>Pseudomonadota</taxon>
        <taxon>Gammaproteobacteria</taxon>
        <taxon>Enterobacterales</taxon>
        <taxon>Yersiniaceae</taxon>
        <taxon>Rouxiella</taxon>
    </lineage>
</organism>
<sequence length="186" mass="21436">MSEVYYGKTILLRPVEVSDYEFVHSLRVAPKSVQFLTPVDNDPLQQKAWLQEYKKREAAGTEFYCIIQRLDNEQPVGSLRAYNMDHEASIVNAGSWILNDNKTLTSAIESILLMVDLLNDMGFKSIIIDARKDNKPALRFIKKISQRFHSEDETNEFYVIDVAVMRATFYKDNAHYISHVALQKDA</sequence>
<dbReference type="EC" id="2.3.-.-" evidence="2"/>
<dbReference type="EMBL" id="CP165628">
    <property type="protein sequence ID" value="XDU74352.1"/>
    <property type="molecule type" value="Genomic_DNA"/>
</dbReference>
<gene>
    <name evidence="2" type="ORF">AB3G37_09880</name>
</gene>
<keyword evidence="2" id="KW-0012">Acyltransferase</keyword>